<keyword evidence="4 17" id="KW-0808">Transferase</keyword>
<evidence type="ECO:0000256" key="4">
    <source>
        <dbReference type="ARBA" id="ARBA00022679"/>
    </source>
</evidence>
<keyword evidence="12 17" id="KW-0012">Acyltransferase</keyword>
<keyword evidence="6 17" id="KW-0479">Metal-binding</keyword>
<dbReference type="EMBL" id="JAUSTP010000015">
    <property type="protein sequence ID" value="MDQ0190162.1"/>
    <property type="molecule type" value="Genomic_DNA"/>
</dbReference>
<dbReference type="Gene3D" id="2.160.10.10">
    <property type="entry name" value="Hexapeptide repeat proteins"/>
    <property type="match status" value="1"/>
</dbReference>
<dbReference type="InterPro" id="IPR005882">
    <property type="entry name" value="Bifunctional_GlmU"/>
</dbReference>
<comment type="cofactor">
    <cofactor evidence="17">
        <name>Mg(2+)</name>
        <dbReference type="ChEBI" id="CHEBI:18420"/>
    </cofactor>
    <text evidence="17">Binds 1 Mg(2+) ion per subunit.</text>
</comment>
<comment type="pathway">
    <text evidence="17">Bacterial outer membrane biogenesis; LPS lipid A biosynthesis.</text>
</comment>
<dbReference type="RefSeq" id="WP_274457380.1">
    <property type="nucleotide sequence ID" value="NZ_CP067097.1"/>
</dbReference>
<evidence type="ECO:0000256" key="7">
    <source>
        <dbReference type="ARBA" id="ARBA00022737"/>
    </source>
</evidence>
<dbReference type="NCBIfam" id="NF010934">
    <property type="entry name" value="PRK14354.1"/>
    <property type="match status" value="1"/>
</dbReference>
<dbReference type="Gene3D" id="3.90.550.10">
    <property type="entry name" value="Spore Coat Polysaccharide Biosynthesis Protein SpsA, Chain A"/>
    <property type="match status" value="1"/>
</dbReference>
<feature type="binding site" evidence="17">
    <location>
        <position position="227"/>
    </location>
    <ligand>
        <name>UDP-N-acetyl-alpha-D-glucosamine</name>
        <dbReference type="ChEBI" id="CHEBI:57705"/>
    </ligand>
</feature>
<dbReference type="InterPro" id="IPR050065">
    <property type="entry name" value="GlmU-like"/>
</dbReference>
<protein>
    <recommendedName>
        <fullName evidence="17">Bifunctional protein GlmU</fullName>
    </recommendedName>
    <domain>
        <recommendedName>
            <fullName evidence="17">UDP-N-acetylglucosamine pyrophosphorylase</fullName>
            <ecNumber evidence="17">2.7.7.23</ecNumber>
        </recommendedName>
        <alternativeName>
            <fullName evidence="17">N-acetylglucosamine-1-phosphate uridyltransferase</fullName>
        </alternativeName>
    </domain>
    <domain>
        <recommendedName>
            <fullName evidence="17">Glucosamine-1-phosphate N-acetyltransferase</fullName>
            <ecNumber evidence="17">2.3.1.157</ecNumber>
        </recommendedName>
    </domain>
</protein>
<sequence>MGRSAIVLAAGLGTRMKSKHHKVLHTVCGKPMIVHILDELEKLQLEQIIVVVGQQRETVAAAVAGRADIAIQDEQLGTGHAVQCAMPHLAEGMDTTVVLYGDAPLIRAQTIDALLETQASRHASAVVLTATVSNPAGLGRVVLGQDNRLERIVEEKDATPEERAIHQINTGIYAFDTADLRQALGALKPENAQGEYYLTDTIAILRAAGKPVLAQAVDDPEEILSVNDRVQLSVVEKTLQRRIREHWMRQGVTMVDPDQVYIGLDVEIGRDTVLYPGTFLEGRTVIGEDCTVGPNTRLVDTTVQAGAVVQSSVALECVIGPEAAVGPFAYLRPGTEIGARVKIGDFVEVKKSTIGDDTKISHLAYVGDARVGQRVNIGCGVITVNYDGKDKHQTVIGNDSFVGSNVNLIAPVEIGDGAYVCAGSTITDTVPNDGFAIARSRQVTKADYVQSWQKKRQETEK</sequence>
<dbReference type="HAMAP" id="MF_01631">
    <property type="entry name" value="GlmU"/>
    <property type="match status" value="1"/>
</dbReference>
<feature type="binding site" evidence="17">
    <location>
        <position position="422"/>
    </location>
    <ligand>
        <name>acetyl-CoA</name>
        <dbReference type="ChEBI" id="CHEBI:57288"/>
    </ligand>
</feature>
<feature type="region of interest" description="Linker" evidence="17">
    <location>
        <begin position="230"/>
        <end position="250"/>
    </location>
</feature>
<organism evidence="20 21">
    <name type="scientific">Alicyclobacillus cycloheptanicus</name>
    <dbReference type="NCBI Taxonomy" id="1457"/>
    <lineage>
        <taxon>Bacteria</taxon>
        <taxon>Bacillati</taxon>
        <taxon>Bacillota</taxon>
        <taxon>Bacilli</taxon>
        <taxon>Bacillales</taxon>
        <taxon>Alicyclobacillaceae</taxon>
        <taxon>Alicyclobacillus</taxon>
    </lineage>
</organism>
<dbReference type="CDD" id="cd03353">
    <property type="entry name" value="LbH_GlmU_C"/>
    <property type="match status" value="1"/>
</dbReference>
<feature type="binding site" evidence="17">
    <location>
        <position position="169"/>
    </location>
    <ligand>
        <name>UDP-N-acetyl-alpha-D-glucosamine</name>
        <dbReference type="ChEBI" id="CHEBI:57705"/>
    </ligand>
</feature>
<evidence type="ECO:0000256" key="14">
    <source>
        <dbReference type="ARBA" id="ARBA00048247"/>
    </source>
</evidence>
<evidence type="ECO:0000313" key="20">
    <source>
        <dbReference type="EMBL" id="MDQ0190162.1"/>
    </source>
</evidence>
<feature type="domain" description="MobA-like NTP transferase" evidence="18">
    <location>
        <begin position="5"/>
        <end position="130"/>
    </location>
</feature>
<feature type="region of interest" description="Pyrophosphorylase" evidence="17">
    <location>
        <begin position="1"/>
        <end position="229"/>
    </location>
</feature>
<dbReference type="InterPro" id="IPR011004">
    <property type="entry name" value="Trimer_LpxA-like_sf"/>
</dbReference>
<keyword evidence="3 17" id="KW-0963">Cytoplasm</keyword>
<comment type="similarity">
    <text evidence="1 17">In the C-terminal section; belongs to the transferase hexapeptide repeat family.</text>
</comment>
<comment type="subunit">
    <text evidence="17">Homotrimer.</text>
</comment>
<evidence type="ECO:0000256" key="10">
    <source>
        <dbReference type="ARBA" id="ARBA00022984"/>
    </source>
</evidence>
<evidence type="ECO:0000256" key="15">
    <source>
        <dbReference type="ARBA" id="ARBA00048493"/>
    </source>
</evidence>
<dbReference type="EC" id="2.7.7.23" evidence="17"/>
<dbReference type="Pfam" id="PF12804">
    <property type="entry name" value="NTP_transf_3"/>
    <property type="match status" value="1"/>
</dbReference>
<evidence type="ECO:0000256" key="3">
    <source>
        <dbReference type="ARBA" id="ARBA00022490"/>
    </source>
</evidence>
<keyword evidence="5 17" id="KW-0548">Nucleotidyltransferase</keyword>
<feature type="binding site" evidence="17">
    <location>
        <position position="154"/>
    </location>
    <ligand>
        <name>UDP-N-acetyl-alpha-D-glucosamine</name>
        <dbReference type="ChEBI" id="CHEBI:57705"/>
    </ligand>
</feature>
<comment type="caution">
    <text evidence="20">The sequence shown here is derived from an EMBL/GenBank/DDBJ whole genome shotgun (WGS) entry which is preliminary data.</text>
</comment>
<dbReference type="InterPro" id="IPR029044">
    <property type="entry name" value="Nucleotide-diphossugar_trans"/>
</dbReference>
<feature type="binding site" evidence="17">
    <location>
        <position position="332"/>
    </location>
    <ligand>
        <name>UDP-N-acetyl-alpha-D-glucosamine</name>
        <dbReference type="ChEBI" id="CHEBI:57705"/>
    </ligand>
</feature>
<comment type="similarity">
    <text evidence="2 17">In the N-terminal section; belongs to the N-acetylglucosamine-1-phosphate uridyltransferase family.</text>
</comment>
<evidence type="ECO:0000256" key="6">
    <source>
        <dbReference type="ARBA" id="ARBA00022723"/>
    </source>
</evidence>
<feature type="binding site" evidence="17">
    <location>
        <position position="439"/>
    </location>
    <ligand>
        <name>acetyl-CoA</name>
        <dbReference type="ChEBI" id="CHEBI:57288"/>
    </ligand>
</feature>
<feature type="binding site" evidence="17">
    <location>
        <begin position="77"/>
        <end position="78"/>
    </location>
    <ligand>
        <name>UDP-N-acetyl-alpha-D-glucosamine</name>
        <dbReference type="ChEBI" id="CHEBI:57705"/>
    </ligand>
</feature>
<feature type="binding site" evidence="17">
    <location>
        <position position="404"/>
    </location>
    <ligand>
        <name>acetyl-CoA</name>
        <dbReference type="ChEBI" id="CHEBI:57288"/>
    </ligand>
</feature>
<dbReference type="EC" id="2.3.1.157" evidence="17"/>
<evidence type="ECO:0000259" key="18">
    <source>
        <dbReference type="Pfam" id="PF12804"/>
    </source>
</evidence>
<evidence type="ECO:0000256" key="2">
    <source>
        <dbReference type="ARBA" id="ARBA00007947"/>
    </source>
</evidence>
<evidence type="ECO:0000256" key="9">
    <source>
        <dbReference type="ARBA" id="ARBA00022960"/>
    </source>
</evidence>
<keyword evidence="7 17" id="KW-0677">Repeat</keyword>
<comment type="subcellular location">
    <subcellularLocation>
        <location evidence="17">Cytoplasm</location>
    </subcellularLocation>
</comment>
<feature type="binding site" evidence="17">
    <location>
        <position position="365"/>
    </location>
    <ligand>
        <name>UDP-N-acetyl-alpha-D-glucosamine</name>
        <dbReference type="ChEBI" id="CHEBI:57705"/>
    </ligand>
</feature>
<feature type="region of interest" description="N-acetyltransferase" evidence="17">
    <location>
        <begin position="251"/>
        <end position="461"/>
    </location>
</feature>
<dbReference type="PANTHER" id="PTHR43584:SF3">
    <property type="entry name" value="BIFUNCTIONAL PROTEIN GLMU"/>
    <property type="match status" value="1"/>
</dbReference>
<feature type="binding site" evidence="17">
    <location>
        <begin position="385"/>
        <end position="386"/>
    </location>
    <ligand>
        <name>acetyl-CoA</name>
        <dbReference type="ChEBI" id="CHEBI:57288"/>
    </ligand>
</feature>
<feature type="binding site" evidence="17">
    <location>
        <begin position="8"/>
        <end position="11"/>
    </location>
    <ligand>
        <name>UDP-N-acetyl-alpha-D-glucosamine</name>
        <dbReference type="ChEBI" id="CHEBI:57705"/>
    </ligand>
</feature>
<dbReference type="SUPFAM" id="SSF53448">
    <property type="entry name" value="Nucleotide-diphospho-sugar transferases"/>
    <property type="match status" value="1"/>
</dbReference>
<comment type="function">
    <text evidence="16 17">Catalyzes the last two sequential reactions in the de novo biosynthetic pathway for UDP-N-acetylglucosamine (UDP-GlcNAc). The C-terminal domain catalyzes the transfer of acetyl group from acetyl coenzyme A to glucosamine-1-phosphate (GlcN-1-P) to produce N-acetylglucosamine-1-phosphate (GlcNAc-1-P), which is converted into UDP-GlcNAc by the transfer of uridine 5-monophosphate (from uridine 5-triphosphate), a reaction catalyzed by the N-terminal domain.</text>
</comment>
<keyword evidence="8 17" id="KW-0460">Magnesium</keyword>
<keyword evidence="21" id="KW-1185">Reference proteome</keyword>
<comment type="catalytic activity">
    <reaction evidence="15 17">
        <text>N-acetyl-alpha-D-glucosamine 1-phosphate + UTP + H(+) = UDP-N-acetyl-alpha-D-glucosamine + diphosphate</text>
        <dbReference type="Rhea" id="RHEA:13509"/>
        <dbReference type="ChEBI" id="CHEBI:15378"/>
        <dbReference type="ChEBI" id="CHEBI:33019"/>
        <dbReference type="ChEBI" id="CHEBI:46398"/>
        <dbReference type="ChEBI" id="CHEBI:57705"/>
        <dbReference type="ChEBI" id="CHEBI:57776"/>
        <dbReference type="EC" id="2.7.7.23"/>
    </reaction>
</comment>
<comment type="caution">
    <text evidence="17">Lacks conserved residue(s) required for the propagation of feature annotation.</text>
</comment>
<evidence type="ECO:0000256" key="17">
    <source>
        <dbReference type="HAMAP-Rule" id="MF_01631"/>
    </source>
</evidence>
<dbReference type="GO" id="GO:0003977">
    <property type="term" value="F:UDP-N-acetylglucosamine diphosphorylase activity"/>
    <property type="evidence" value="ECO:0007669"/>
    <property type="project" value="UniProtKB-EC"/>
</dbReference>
<evidence type="ECO:0000256" key="16">
    <source>
        <dbReference type="ARBA" id="ARBA00049628"/>
    </source>
</evidence>
<dbReference type="InterPro" id="IPR038009">
    <property type="entry name" value="GlmU_C_LbH"/>
</dbReference>
<dbReference type="Pfam" id="PF25087">
    <property type="entry name" value="GMPPB_C"/>
    <property type="match status" value="1"/>
</dbReference>
<comment type="pathway">
    <text evidence="17">Nucleotide-sugar biosynthesis; UDP-N-acetyl-alpha-D-glucosamine biosynthesis; UDP-N-acetyl-alpha-D-glucosamine from N-acetyl-alpha-D-glucosamine 1-phosphate: step 1/1.</text>
</comment>
<evidence type="ECO:0000256" key="1">
    <source>
        <dbReference type="ARBA" id="ARBA00007707"/>
    </source>
</evidence>
<feature type="binding site" evidence="17">
    <location>
        <position position="22"/>
    </location>
    <ligand>
        <name>UDP-N-acetyl-alpha-D-glucosamine</name>
        <dbReference type="ChEBI" id="CHEBI:57705"/>
    </ligand>
</feature>
<keyword evidence="9 17" id="KW-0133">Cell shape</keyword>
<dbReference type="NCBIfam" id="TIGR01173">
    <property type="entry name" value="glmU"/>
    <property type="match status" value="1"/>
</dbReference>
<evidence type="ECO:0000256" key="8">
    <source>
        <dbReference type="ARBA" id="ARBA00022842"/>
    </source>
</evidence>
<evidence type="ECO:0000256" key="12">
    <source>
        <dbReference type="ARBA" id="ARBA00023315"/>
    </source>
</evidence>
<dbReference type="InterPro" id="IPR025877">
    <property type="entry name" value="MobA-like_NTP_Trfase"/>
</dbReference>
<feature type="binding site" evidence="17">
    <location>
        <position position="72"/>
    </location>
    <ligand>
        <name>UDP-N-acetyl-alpha-D-glucosamine</name>
        <dbReference type="ChEBI" id="CHEBI:57705"/>
    </ligand>
</feature>
<feature type="active site" description="Proton acceptor" evidence="17">
    <location>
        <position position="362"/>
    </location>
</feature>
<feature type="binding site" evidence="17">
    <location>
        <position position="350"/>
    </location>
    <ligand>
        <name>UDP-N-acetyl-alpha-D-glucosamine</name>
        <dbReference type="ChEBI" id="CHEBI:57705"/>
    </ligand>
</feature>
<dbReference type="GO" id="GO:0019134">
    <property type="term" value="F:glucosamine-1-phosphate N-acetyltransferase activity"/>
    <property type="evidence" value="ECO:0007669"/>
    <property type="project" value="UniProtKB-EC"/>
</dbReference>
<evidence type="ECO:0000313" key="21">
    <source>
        <dbReference type="Proteomes" id="UP001232973"/>
    </source>
</evidence>
<dbReference type="SUPFAM" id="SSF51161">
    <property type="entry name" value="Trimeric LpxA-like enzymes"/>
    <property type="match status" value="1"/>
</dbReference>
<comment type="catalytic activity">
    <reaction evidence="14 17">
        <text>alpha-D-glucosamine 1-phosphate + acetyl-CoA = N-acetyl-alpha-D-glucosamine 1-phosphate + CoA + H(+)</text>
        <dbReference type="Rhea" id="RHEA:13725"/>
        <dbReference type="ChEBI" id="CHEBI:15378"/>
        <dbReference type="ChEBI" id="CHEBI:57287"/>
        <dbReference type="ChEBI" id="CHEBI:57288"/>
        <dbReference type="ChEBI" id="CHEBI:57776"/>
        <dbReference type="ChEBI" id="CHEBI:58516"/>
        <dbReference type="EC" id="2.3.1.157"/>
    </reaction>
</comment>
<gene>
    <name evidence="17" type="primary">glmU</name>
    <name evidence="20" type="ORF">J2S03_002025</name>
</gene>
<name>A0ABT9XIM3_9BACL</name>
<accession>A0ABT9XIM3</accession>
<feature type="binding site" evidence="17">
    <location>
        <position position="139"/>
    </location>
    <ligand>
        <name>UDP-N-acetyl-alpha-D-glucosamine</name>
        <dbReference type="ChEBI" id="CHEBI:57705"/>
    </ligand>
</feature>
<keyword evidence="11 17" id="KW-0511">Multifunctional enzyme</keyword>
<dbReference type="Proteomes" id="UP001232973">
    <property type="component" value="Unassembled WGS sequence"/>
</dbReference>
<feature type="domain" description="Mannose-1-phosphate guanyltransferase C-terminal" evidence="19">
    <location>
        <begin position="316"/>
        <end position="398"/>
    </location>
</feature>
<evidence type="ECO:0000256" key="13">
    <source>
        <dbReference type="ARBA" id="ARBA00023316"/>
    </source>
</evidence>
<feature type="binding site" evidence="17">
    <location>
        <position position="102"/>
    </location>
    <ligand>
        <name>Mg(2+)</name>
        <dbReference type="ChEBI" id="CHEBI:18420"/>
    </ligand>
</feature>
<proteinExistence type="inferred from homology"/>
<feature type="binding site" evidence="17">
    <location>
        <position position="376"/>
    </location>
    <ligand>
        <name>UDP-N-acetyl-alpha-D-glucosamine</name>
        <dbReference type="ChEBI" id="CHEBI:57705"/>
    </ligand>
</feature>
<feature type="binding site" evidence="17">
    <location>
        <begin position="100"/>
        <end position="102"/>
    </location>
    <ligand>
        <name>UDP-N-acetyl-alpha-D-glucosamine</name>
        <dbReference type="ChEBI" id="CHEBI:57705"/>
    </ligand>
</feature>
<evidence type="ECO:0000259" key="19">
    <source>
        <dbReference type="Pfam" id="PF25087"/>
    </source>
</evidence>
<evidence type="ECO:0000256" key="5">
    <source>
        <dbReference type="ARBA" id="ARBA00022695"/>
    </source>
</evidence>
<comment type="pathway">
    <text evidence="17">Nucleotide-sugar biosynthesis; UDP-N-acetyl-alpha-D-glucosamine biosynthesis; N-acetyl-alpha-D-glucosamine 1-phosphate from alpha-D-glucosamine 6-phosphate (route II): step 2/2.</text>
</comment>
<evidence type="ECO:0000256" key="11">
    <source>
        <dbReference type="ARBA" id="ARBA00023268"/>
    </source>
</evidence>
<keyword evidence="10 17" id="KW-0573">Peptidoglycan synthesis</keyword>
<dbReference type="PANTHER" id="PTHR43584">
    <property type="entry name" value="NUCLEOTIDYL TRANSFERASE"/>
    <property type="match status" value="1"/>
</dbReference>
<reference evidence="20 21" key="1">
    <citation type="submission" date="2023-07" db="EMBL/GenBank/DDBJ databases">
        <title>Genomic Encyclopedia of Type Strains, Phase IV (KMG-IV): sequencing the most valuable type-strain genomes for metagenomic binning, comparative biology and taxonomic classification.</title>
        <authorList>
            <person name="Goeker M."/>
        </authorList>
    </citation>
    <scope>NUCLEOTIDE SEQUENCE [LARGE SCALE GENOMIC DNA]</scope>
    <source>
        <strain evidence="20 21">DSM 4006</strain>
    </source>
</reference>
<feature type="binding site" evidence="17">
    <location>
        <position position="227"/>
    </location>
    <ligand>
        <name>Mg(2+)</name>
        <dbReference type="ChEBI" id="CHEBI:18420"/>
    </ligand>
</feature>
<keyword evidence="13 17" id="KW-0961">Cell wall biogenesis/degradation</keyword>
<dbReference type="CDD" id="cd02540">
    <property type="entry name" value="GT2_GlmU_N_bac"/>
    <property type="match status" value="1"/>
</dbReference>
<dbReference type="InterPro" id="IPR056729">
    <property type="entry name" value="GMPPB_C"/>
</dbReference>